<evidence type="ECO:0000313" key="2">
    <source>
        <dbReference type="Proteomes" id="UP000192923"/>
    </source>
</evidence>
<keyword evidence="2" id="KW-1185">Reference proteome</keyword>
<accession>A0A1Y6CYT7</accession>
<protein>
    <submittedName>
        <fullName evidence="1">3-deoxy-D-manno-oct-2-ulosonic acid (Kdo) hydroxylase</fullName>
    </submittedName>
</protein>
<evidence type="ECO:0000313" key="1">
    <source>
        <dbReference type="EMBL" id="SMF93482.1"/>
    </source>
</evidence>
<dbReference type="InterPro" id="IPR021266">
    <property type="entry name" value="Kdo_hydroxlase"/>
</dbReference>
<dbReference type="Pfam" id="PF11004">
    <property type="entry name" value="Kdo_hydroxy"/>
    <property type="match status" value="1"/>
</dbReference>
<dbReference type="STRING" id="1760988.SAMN02949497_0764"/>
<organism evidence="1 2">
    <name type="scientific">Methylomagnum ishizawai</name>
    <dbReference type="NCBI Taxonomy" id="1760988"/>
    <lineage>
        <taxon>Bacteria</taxon>
        <taxon>Pseudomonadati</taxon>
        <taxon>Pseudomonadota</taxon>
        <taxon>Gammaproteobacteria</taxon>
        <taxon>Methylococcales</taxon>
        <taxon>Methylococcaceae</taxon>
        <taxon>Methylomagnum</taxon>
    </lineage>
</organism>
<name>A0A1Y6CYT7_9GAMM</name>
<gene>
    <name evidence="1" type="ORF">SAMN02949497_0764</name>
</gene>
<dbReference type="RefSeq" id="WP_085210098.1">
    <property type="nucleotide sequence ID" value="NZ_FXAM01000001.1"/>
</dbReference>
<dbReference type="AlphaFoldDB" id="A0A1Y6CYT7"/>
<dbReference type="EMBL" id="FXAM01000001">
    <property type="protein sequence ID" value="SMF93482.1"/>
    <property type="molecule type" value="Genomic_DNA"/>
</dbReference>
<dbReference type="Proteomes" id="UP000192923">
    <property type="component" value="Unassembled WGS sequence"/>
</dbReference>
<sequence>MTPSLIRECPIDTWETAPDGQHWTECLETGQVLYLPRLAFTVGEAERRFLAESWTDGKAKNISLRGTELRGAVGTPDEVAALQAMLTRFSDGAERLVHGLFPGYRPYLRRGFASYRTVKAEGRETSWRKDDSRLHVDSFPSNPTGGKRLLRVFANINPEGKPRVWRVGEPFEPYARTFLPLTRRPWPGSAWALERLGLTKSRRSEYDHLMGQLHDLGKADLDYQAQAAQETFAFPAGSTWVVYSDQVLHAVLSGQFMLEQTFYLEVAHQARPETAPLKVLERLTGRRLVS</sequence>
<reference evidence="1 2" key="1">
    <citation type="submission" date="2016-12" db="EMBL/GenBank/DDBJ databases">
        <authorList>
            <person name="Song W.-J."/>
            <person name="Kurnit D.M."/>
        </authorList>
    </citation>
    <scope>NUCLEOTIDE SEQUENCE [LARGE SCALE GENOMIC DNA]</scope>
    <source>
        <strain evidence="1 2">175</strain>
    </source>
</reference>
<dbReference type="OrthoDB" id="21302at2"/>
<proteinExistence type="predicted"/>